<evidence type="ECO:0000313" key="1">
    <source>
        <dbReference type="EMBL" id="SAI85644.1"/>
    </source>
</evidence>
<dbReference type="AlphaFoldDB" id="A0A157T2K4"/>
<name>A0A157T2K4_SACSO</name>
<organism evidence="1 2">
    <name type="scientific">Saccharolobus solfataricus</name>
    <name type="common">Sulfolobus solfataricus</name>
    <dbReference type="NCBI Taxonomy" id="2287"/>
    <lineage>
        <taxon>Archaea</taxon>
        <taxon>Thermoproteota</taxon>
        <taxon>Thermoprotei</taxon>
        <taxon>Sulfolobales</taxon>
        <taxon>Sulfolobaceae</taxon>
        <taxon>Saccharolobus</taxon>
    </lineage>
</organism>
<evidence type="ECO:0000313" key="2">
    <source>
        <dbReference type="Proteomes" id="UP000076770"/>
    </source>
</evidence>
<sequence length="70" mass="8198">MLVVLLFKYFTGLNLGTKKIARLIKSTYQTSEGIKKLFMRRRKTYTAKRYLKAPQSEINGKTFILLKIIL</sequence>
<proteinExistence type="predicted"/>
<dbReference type="EMBL" id="LT549890">
    <property type="protein sequence ID" value="SAI85644.1"/>
    <property type="molecule type" value="Genomic_DNA"/>
</dbReference>
<protein>
    <submittedName>
        <fullName evidence="1">Uncharacterized protein</fullName>
    </submittedName>
</protein>
<gene>
    <name evidence="1" type="ORF">SSOP1_2090</name>
</gene>
<accession>A0A157T2K4</accession>
<dbReference type="PATRIC" id="fig|2287.9.peg.2194"/>
<dbReference type="Proteomes" id="UP000076770">
    <property type="component" value="Chromosome i"/>
</dbReference>
<reference evidence="2" key="1">
    <citation type="submission" date="2016-04" db="EMBL/GenBank/DDBJ databases">
        <authorList>
            <person name="Shah S.A."/>
            <person name="Garrett R.A."/>
        </authorList>
    </citation>
    <scope>NUCLEOTIDE SEQUENCE [LARGE SCALE GENOMIC DNA]</scope>
    <source>
        <strain evidence="2">ATCC 35091 / DSM 1616 / JCM 8930 / NBRC 15331 / P1</strain>
    </source>
</reference>